<dbReference type="InterPro" id="IPR050907">
    <property type="entry name" value="SRSF"/>
</dbReference>
<feature type="compositionally biased region" description="Basic and acidic residues" evidence="3">
    <location>
        <begin position="166"/>
        <end position="177"/>
    </location>
</feature>
<name>A0AAW1KJQ5_POPJA</name>
<dbReference type="InterPro" id="IPR035979">
    <property type="entry name" value="RBD_domain_sf"/>
</dbReference>
<dbReference type="GO" id="GO:0003723">
    <property type="term" value="F:RNA binding"/>
    <property type="evidence" value="ECO:0007669"/>
    <property type="project" value="UniProtKB-UniRule"/>
</dbReference>
<evidence type="ECO:0000259" key="4">
    <source>
        <dbReference type="PROSITE" id="PS50102"/>
    </source>
</evidence>
<reference evidence="5 6" key="1">
    <citation type="journal article" date="2024" name="BMC Genomics">
        <title>De novo assembly and annotation of Popillia japonica's genome with initial clues to its potential as an invasive pest.</title>
        <authorList>
            <person name="Cucini C."/>
            <person name="Boschi S."/>
            <person name="Funari R."/>
            <person name="Cardaioli E."/>
            <person name="Iannotti N."/>
            <person name="Marturano G."/>
            <person name="Paoli F."/>
            <person name="Bruttini M."/>
            <person name="Carapelli A."/>
            <person name="Frati F."/>
            <person name="Nardi F."/>
        </authorList>
    </citation>
    <scope>NUCLEOTIDE SEQUENCE [LARGE SCALE GENOMIC DNA]</scope>
    <source>
        <strain evidence="5">DMR45628</strain>
    </source>
</reference>
<dbReference type="PANTHER" id="PTHR23147">
    <property type="entry name" value="SERINE/ARGININE RICH SPLICING FACTOR"/>
    <property type="match status" value="1"/>
</dbReference>
<dbReference type="Gene3D" id="3.30.70.330">
    <property type="match status" value="1"/>
</dbReference>
<keyword evidence="6" id="KW-1185">Reference proteome</keyword>
<gene>
    <name evidence="5" type="ORF">QE152_g22160</name>
</gene>
<dbReference type="InterPro" id="IPR000504">
    <property type="entry name" value="RRM_dom"/>
</dbReference>
<feature type="compositionally biased region" description="Basic and acidic residues" evidence="3">
    <location>
        <begin position="185"/>
        <end position="210"/>
    </location>
</feature>
<dbReference type="AlphaFoldDB" id="A0AAW1KJQ5"/>
<evidence type="ECO:0000256" key="3">
    <source>
        <dbReference type="SAM" id="MobiDB-lite"/>
    </source>
</evidence>
<accession>A0AAW1KJQ5</accession>
<comment type="caution">
    <text evidence="5">The sequence shown here is derived from an EMBL/GenBank/DDBJ whole genome shotgun (WGS) entry which is preliminary data.</text>
</comment>
<evidence type="ECO:0000313" key="6">
    <source>
        <dbReference type="Proteomes" id="UP001458880"/>
    </source>
</evidence>
<evidence type="ECO:0000256" key="2">
    <source>
        <dbReference type="PROSITE-ProRule" id="PRU00176"/>
    </source>
</evidence>
<evidence type="ECO:0000256" key="1">
    <source>
        <dbReference type="ARBA" id="ARBA00022884"/>
    </source>
</evidence>
<organism evidence="5 6">
    <name type="scientific">Popillia japonica</name>
    <name type="common">Japanese beetle</name>
    <dbReference type="NCBI Taxonomy" id="7064"/>
    <lineage>
        <taxon>Eukaryota</taxon>
        <taxon>Metazoa</taxon>
        <taxon>Ecdysozoa</taxon>
        <taxon>Arthropoda</taxon>
        <taxon>Hexapoda</taxon>
        <taxon>Insecta</taxon>
        <taxon>Pterygota</taxon>
        <taxon>Neoptera</taxon>
        <taxon>Endopterygota</taxon>
        <taxon>Coleoptera</taxon>
        <taxon>Polyphaga</taxon>
        <taxon>Scarabaeiformia</taxon>
        <taxon>Scarabaeidae</taxon>
        <taxon>Rutelinae</taxon>
        <taxon>Popillia</taxon>
    </lineage>
</organism>
<proteinExistence type="predicted"/>
<dbReference type="EMBL" id="JASPKY010000211">
    <property type="protein sequence ID" value="KAK9720381.1"/>
    <property type="molecule type" value="Genomic_DNA"/>
</dbReference>
<dbReference type="PROSITE" id="PS50102">
    <property type="entry name" value="RRM"/>
    <property type="match status" value="1"/>
</dbReference>
<protein>
    <submittedName>
        <fullName evidence="5">RNA recognition motif</fullName>
    </submittedName>
</protein>
<dbReference type="InterPro" id="IPR012677">
    <property type="entry name" value="Nucleotide-bd_a/b_plait_sf"/>
</dbReference>
<feature type="domain" description="RRM" evidence="4">
    <location>
        <begin position="9"/>
        <end position="79"/>
    </location>
</feature>
<keyword evidence="1 2" id="KW-0694">RNA-binding</keyword>
<feature type="compositionally biased region" description="Basic and acidic residues" evidence="3">
    <location>
        <begin position="124"/>
        <end position="151"/>
    </location>
</feature>
<dbReference type="Proteomes" id="UP001458880">
    <property type="component" value="Unassembled WGS sequence"/>
</dbReference>
<sequence>MSRRSATTTKVFVGSLPADATPEDLKRLFAPYGAIAECDIANRCGFLHLEDKDLATKAIEELNNSTFMGVRISVEKGRVKPPNRSRGGRGGGGPMRGGKDRGGPYSRDGFGPRFGGRDYPPYPDRYDYERGGRGFDGYGERRPGGYDDRRMGSYMGDRGRPYSNGYERRPPYDDRPPYADLPRGGYDDRRMPPAGGFEERRPPMTDRRPLMDSGIGPGPREDLR</sequence>
<dbReference type="Pfam" id="PF00076">
    <property type="entry name" value="RRM_1"/>
    <property type="match status" value="1"/>
</dbReference>
<dbReference type="SMART" id="SM00360">
    <property type="entry name" value="RRM"/>
    <property type="match status" value="1"/>
</dbReference>
<dbReference type="SUPFAM" id="SSF54928">
    <property type="entry name" value="RNA-binding domain, RBD"/>
    <property type="match status" value="1"/>
</dbReference>
<feature type="region of interest" description="Disordered" evidence="3">
    <location>
        <begin position="76"/>
        <end position="224"/>
    </location>
</feature>
<evidence type="ECO:0000313" key="5">
    <source>
        <dbReference type="EMBL" id="KAK9720381.1"/>
    </source>
</evidence>